<organism evidence="2 3">
    <name type="scientific">Thalassiosira pseudonana</name>
    <name type="common">Marine diatom</name>
    <name type="synonym">Cyclotella nana</name>
    <dbReference type="NCBI Taxonomy" id="35128"/>
    <lineage>
        <taxon>Eukaryota</taxon>
        <taxon>Sar</taxon>
        <taxon>Stramenopiles</taxon>
        <taxon>Ochrophyta</taxon>
        <taxon>Bacillariophyta</taxon>
        <taxon>Coscinodiscophyceae</taxon>
        <taxon>Thalassiosirophycidae</taxon>
        <taxon>Thalassiosirales</taxon>
        <taxon>Thalassiosiraceae</taxon>
        <taxon>Thalassiosira</taxon>
    </lineage>
</organism>
<proteinExistence type="predicted"/>
<dbReference type="InParanoid" id="B8CFS1"/>
<reference evidence="2 3" key="2">
    <citation type="journal article" date="2008" name="Nature">
        <title>The Phaeodactylum genome reveals the evolutionary history of diatom genomes.</title>
        <authorList>
            <person name="Bowler C."/>
            <person name="Allen A.E."/>
            <person name="Badger J.H."/>
            <person name="Grimwood J."/>
            <person name="Jabbari K."/>
            <person name="Kuo A."/>
            <person name="Maheswari U."/>
            <person name="Martens C."/>
            <person name="Maumus F."/>
            <person name="Otillar R.P."/>
            <person name="Rayko E."/>
            <person name="Salamov A."/>
            <person name="Vandepoele K."/>
            <person name="Beszteri B."/>
            <person name="Gruber A."/>
            <person name="Heijde M."/>
            <person name="Katinka M."/>
            <person name="Mock T."/>
            <person name="Valentin K."/>
            <person name="Verret F."/>
            <person name="Berges J.A."/>
            <person name="Brownlee C."/>
            <person name="Cadoret J.P."/>
            <person name="Chiovitti A."/>
            <person name="Choi C.J."/>
            <person name="Coesel S."/>
            <person name="De Martino A."/>
            <person name="Detter J.C."/>
            <person name="Durkin C."/>
            <person name="Falciatore A."/>
            <person name="Fournet J."/>
            <person name="Haruta M."/>
            <person name="Huysman M.J."/>
            <person name="Jenkins B.D."/>
            <person name="Jiroutova K."/>
            <person name="Jorgensen R.E."/>
            <person name="Joubert Y."/>
            <person name="Kaplan A."/>
            <person name="Kroger N."/>
            <person name="Kroth P.G."/>
            <person name="La Roche J."/>
            <person name="Lindquist E."/>
            <person name="Lommer M."/>
            <person name="Martin-Jezequel V."/>
            <person name="Lopez P.J."/>
            <person name="Lucas S."/>
            <person name="Mangogna M."/>
            <person name="McGinnis K."/>
            <person name="Medlin L.K."/>
            <person name="Montsant A."/>
            <person name="Oudot-Le Secq M.P."/>
            <person name="Napoli C."/>
            <person name="Obornik M."/>
            <person name="Parker M.S."/>
            <person name="Petit J.L."/>
            <person name="Porcel B.M."/>
            <person name="Poulsen N."/>
            <person name="Robison M."/>
            <person name="Rychlewski L."/>
            <person name="Rynearson T.A."/>
            <person name="Schmutz J."/>
            <person name="Shapiro H."/>
            <person name="Siaut M."/>
            <person name="Stanley M."/>
            <person name="Sussman M.R."/>
            <person name="Taylor A.R."/>
            <person name="Vardi A."/>
            <person name="von Dassow P."/>
            <person name="Vyverman W."/>
            <person name="Willis A."/>
            <person name="Wyrwicz L.S."/>
            <person name="Rokhsar D.S."/>
            <person name="Weissenbach J."/>
            <person name="Armbrust E.V."/>
            <person name="Green B.R."/>
            <person name="Van de Peer Y."/>
            <person name="Grigoriev I.V."/>
        </authorList>
    </citation>
    <scope>NUCLEOTIDE SEQUENCE [LARGE SCALE GENOMIC DNA]</scope>
    <source>
        <strain evidence="2 3">CCMP1335</strain>
    </source>
</reference>
<reference evidence="2 3" key="1">
    <citation type="journal article" date="2004" name="Science">
        <title>The genome of the diatom Thalassiosira pseudonana: ecology, evolution, and metabolism.</title>
        <authorList>
            <person name="Armbrust E.V."/>
            <person name="Berges J.A."/>
            <person name="Bowler C."/>
            <person name="Green B.R."/>
            <person name="Martinez D."/>
            <person name="Putnam N.H."/>
            <person name="Zhou S."/>
            <person name="Allen A.E."/>
            <person name="Apt K.E."/>
            <person name="Bechner M."/>
            <person name="Brzezinski M.A."/>
            <person name="Chaal B.K."/>
            <person name="Chiovitti A."/>
            <person name="Davis A.K."/>
            <person name="Demarest M.S."/>
            <person name="Detter J.C."/>
            <person name="Glavina T."/>
            <person name="Goodstein D."/>
            <person name="Hadi M.Z."/>
            <person name="Hellsten U."/>
            <person name="Hildebrand M."/>
            <person name="Jenkins B.D."/>
            <person name="Jurka J."/>
            <person name="Kapitonov V.V."/>
            <person name="Kroger N."/>
            <person name="Lau W.W."/>
            <person name="Lane T.W."/>
            <person name="Larimer F.W."/>
            <person name="Lippmeier J.C."/>
            <person name="Lucas S."/>
            <person name="Medina M."/>
            <person name="Montsant A."/>
            <person name="Obornik M."/>
            <person name="Parker M.S."/>
            <person name="Palenik B."/>
            <person name="Pazour G.J."/>
            <person name="Richardson P.M."/>
            <person name="Rynearson T.A."/>
            <person name="Saito M.A."/>
            <person name="Schwartz D.C."/>
            <person name="Thamatrakoln K."/>
            <person name="Valentin K."/>
            <person name="Vardi A."/>
            <person name="Wilkerson F.P."/>
            <person name="Rokhsar D.S."/>
        </authorList>
    </citation>
    <scope>NUCLEOTIDE SEQUENCE [LARGE SCALE GENOMIC DNA]</scope>
    <source>
        <strain evidence="2 3">CCMP1335</strain>
    </source>
</reference>
<protein>
    <submittedName>
        <fullName evidence="2">Uncharacterized protein</fullName>
    </submittedName>
</protein>
<dbReference type="eggNOG" id="ENOG502SWE1">
    <property type="taxonomic scope" value="Eukaryota"/>
</dbReference>
<dbReference type="KEGG" id="tps:THAPSDRAFT_11858"/>
<evidence type="ECO:0000313" key="2">
    <source>
        <dbReference type="EMBL" id="EED87679.1"/>
    </source>
</evidence>
<dbReference type="OMA" id="WYDESAT"/>
<dbReference type="EMBL" id="CM000653">
    <property type="protein sequence ID" value="EED87679.1"/>
    <property type="molecule type" value="Genomic_DNA"/>
</dbReference>
<feature type="compositionally biased region" description="Polar residues" evidence="1">
    <location>
        <begin position="16"/>
        <end position="28"/>
    </location>
</feature>
<evidence type="ECO:0000313" key="3">
    <source>
        <dbReference type="Proteomes" id="UP000001449"/>
    </source>
</evidence>
<feature type="region of interest" description="Disordered" evidence="1">
    <location>
        <begin position="12"/>
        <end position="31"/>
    </location>
</feature>
<dbReference type="GeneID" id="7448209"/>
<dbReference type="Proteomes" id="UP000001449">
    <property type="component" value="Chromosome 22"/>
</dbReference>
<gene>
    <name evidence="2" type="ORF">THAPSDRAFT_11858</name>
</gene>
<dbReference type="RefSeq" id="XP_002294899.1">
    <property type="nucleotide sequence ID" value="XM_002294863.1"/>
</dbReference>
<dbReference type="PaxDb" id="35128-Thaps11858"/>
<name>B8CFS1_THAPS</name>
<dbReference type="AlphaFoldDB" id="B8CFS1"/>
<accession>B8CFS1</accession>
<keyword evidence="3" id="KW-1185">Reference proteome</keyword>
<evidence type="ECO:0000256" key="1">
    <source>
        <dbReference type="SAM" id="MobiDB-lite"/>
    </source>
</evidence>
<sequence length="336" mass="37249">MQIKRRLLTRLRFSPSKPSAQTSHSPSPSCHRAHHRCIVISPTPPPVDVFIERPEMIVLAESSLYSMHNSWRDAFTSFFPPAGLHLASIDISKPSPNSSSNEPISLASLEETLSKDLSHLGTMANVGDDLLIPECSTPSTTSAHTVLIARGPIPSLVSQYFLESLPLAGLVLVDPLILPEDGRVKKKFSNGRLSSSLDDMVSTLEGRRPMMYQDTTTLPNNNDHPLSKATTQSHTKSELALLQALTQQRNNARPLYLEPSSVPILVLYTGNHMYQDYYRICAERTAAFHTCSGGGDYFDQVSVLKIPKENDGEEGISDDLNWVTERVYEWYDAEVA</sequence>
<dbReference type="HOGENOM" id="CLU_851239_0_0_1"/>